<name>A0A5B7KAB5_PORTR</name>
<sequence length="82" mass="9723">MRGKCSPEVHRRNNLKLQKVQEEEEKEEEEKEVNVGQSYHLTLTTQNSWTNAWRMRCVLRGAALLFPPLPTDFLFHEQQKGR</sequence>
<gene>
    <name evidence="2" type="ORF">E2C01_099419</name>
</gene>
<accession>A0A5B7KAB5</accession>
<feature type="compositionally biased region" description="Basic and acidic residues" evidence="1">
    <location>
        <begin position="1"/>
        <end position="11"/>
    </location>
</feature>
<dbReference type="AlphaFoldDB" id="A0A5B7KAB5"/>
<evidence type="ECO:0000256" key="1">
    <source>
        <dbReference type="SAM" id="MobiDB-lite"/>
    </source>
</evidence>
<feature type="compositionally biased region" description="Acidic residues" evidence="1">
    <location>
        <begin position="22"/>
        <end position="31"/>
    </location>
</feature>
<protein>
    <submittedName>
        <fullName evidence="2">Uncharacterized protein</fullName>
    </submittedName>
</protein>
<evidence type="ECO:0000313" key="3">
    <source>
        <dbReference type="Proteomes" id="UP000324222"/>
    </source>
</evidence>
<reference evidence="2 3" key="1">
    <citation type="submission" date="2019-05" db="EMBL/GenBank/DDBJ databases">
        <title>Another draft genome of Portunus trituberculatus and its Hox gene families provides insights of decapod evolution.</title>
        <authorList>
            <person name="Jeong J.-H."/>
            <person name="Song I."/>
            <person name="Kim S."/>
            <person name="Choi T."/>
            <person name="Kim D."/>
            <person name="Ryu S."/>
            <person name="Kim W."/>
        </authorList>
    </citation>
    <scope>NUCLEOTIDE SEQUENCE [LARGE SCALE GENOMIC DNA]</scope>
    <source>
        <tissue evidence="2">Muscle</tissue>
    </source>
</reference>
<evidence type="ECO:0000313" key="2">
    <source>
        <dbReference type="EMBL" id="MPD03766.1"/>
    </source>
</evidence>
<dbReference type="EMBL" id="VSRR010137822">
    <property type="protein sequence ID" value="MPD03766.1"/>
    <property type="molecule type" value="Genomic_DNA"/>
</dbReference>
<proteinExistence type="predicted"/>
<comment type="caution">
    <text evidence="2">The sequence shown here is derived from an EMBL/GenBank/DDBJ whole genome shotgun (WGS) entry which is preliminary data.</text>
</comment>
<keyword evidence="3" id="KW-1185">Reference proteome</keyword>
<dbReference type="Proteomes" id="UP000324222">
    <property type="component" value="Unassembled WGS sequence"/>
</dbReference>
<feature type="region of interest" description="Disordered" evidence="1">
    <location>
        <begin position="1"/>
        <end position="31"/>
    </location>
</feature>
<organism evidence="2 3">
    <name type="scientific">Portunus trituberculatus</name>
    <name type="common">Swimming crab</name>
    <name type="synonym">Neptunus trituberculatus</name>
    <dbReference type="NCBI Taxonomy" id="210409"/>
    <lineage>
        <taxon>Eukaryota</taxon>
        <taxon>Metazoa</taxon>
        <taxon>Ecdysozoa</taxon>
        <taxon>Arthropoda</taxon>
        <taxon>Crustacea</taxon>
        <taxon>Multicrustacea</taxon>
        <taxon>Malacostraca</taxon>
        <taxon>Eumalacostraca</taxon>
        <taxon>Eucarida</taxon>
        <taxon>Decapoda</taxon>
        <taxon>Pleocyemata</taxon>
        <taxon>Brachyura</taxon>
        <taxon>Eubrachyura</taxon>
        <taxon>Portunoidea</taxon>
        <taxon>Portunidae</taxon>
        <taxon>Portuninae</taxon>
        <taxon>Portunus</taxon>
    </lineage>
</organism>